<reference evidence="1 2" key="1">
    <citation type="submission" date="2016-11" db="EMBL/GenBank/DDBJ databases">
        <authorList>
            <person name="Jaros S."/>
            <person name="Januszkiewicz K."/>
            <person name="Wedrychowicz H."/>
        </authorList>
    </citation>
    <scope>NUCLEOTIDE SEQUENCE [LARGE SCALE GENOMIC DNA]</scope>
    <source>
        <strain evidence="1 2">DSM 26897</strain>
    </source>
</reference>
<dbReference type="EMBL" id="FQUO01000014">
    <property type="protein sequence ID" value="SHF93340.1"/>
    <property type="molecule type" value="Genomic_DNA"/>
</dbReference>
<accession>A0A1M5FP71</accession>
<proteinExistence type="predicted"/>
<sequence>MNPKIRTYEDLLEEEKRLLAILKGHENLMRQDFVGVRQGLKPVGNAFNFVSKLSTRDQTGPFANFGLEFGLDLLLRRFLLARAGWFTKIAIPYLVKNYASHIITEEKRDALIARVNSWMQKFRPKPPASAEYSAQDVDPRFYRPGFTGSASTASGTE</sequence>
<keyword evidence="2" id="KW-1185">Reference proteome</keyword>
<dbReference type="STRING" id="1302690.BUE76_18720"/>
<evidence type="ECO:0000313" key="2">
    <source>
        <dbReference type="Proteomes" id="UP000184368"/>
    </source>
</evidence>
<organism evidence="1 2">
    <name type="scientific">Cnuella takakiae</name>
    <dbReference type="NCBI Taxonomy" id="1302690"/>
    <lineage>
        <taxon>Bacteria</taxon>
        <taxon>Pseudomonadati</taxon>
        <taxon>Bacteroidota</taxon>
        <taxon>Chitinophagia</taxon>
        <taxon>Chitinophagales</taxon>
        <taxon>Chitinophagaceae</taxon>
        <taxon>Cnuella</taxon>
    </lineage>
</organism>
<name>A0A1M5FP71_9BACT</name>
<dbReference type="RefSeq" id="WP_073045717.1">
    <property type="nucleotide sequence ID" value="NZ_FQUO01000014.1"/>
</dbReference>
<evidence type="ECO:0000313" key="1">
    <source>
        <dbReference type="EMBL" id="SHF93340.1"/>
    </source>
</evidence>
<dbReference type="AlphaFoldDB" id="A0A1M5FP71"/>
<gene>
    <name evidence="1" type="ORF">SAMN05444008_11498</name>
</gene>
<protein>
    <submittedName>
        <fullName evidence="1">Uncharacterized protein</fullName>
    </submittedName>
</protein>
<dbReference type="OrthoDB" id="673259at2"/>
<dbReference type="Proteomes" id="UP000184368">
    <property type="component" value="Unassembled WGS sequence"/>
</dbReference>